<evidence type="ECO:0000256" key="1">
    <source>
        <dbReference type="SAM" id="MobiDB-lite"/>
    </source>
</evidence>
<dbReference type="AlphaFoldDB" id="A0AAD7EKU5"/>
<keyword evidence="3" id="KW-1185">Reference proteome</keyword>
<dbReference type="Pfam" id="PF07217">
    <property type="entry name" value="Het-C"/>
    <property type="match status" value="1"/>
</dbReference>
<evidence type="ECO:0000313" key="3">
    <source>
        <dbReference type="Proteomes" id="UP001218218"/>
    </source>
</evidence>
<proteinExistence type="predicted"/>
<name>A0AAD7EKU5_9AGAR</name>
<gene>
    <name evidence="2" type="ORF">DFH08DRAFT_1019502</name>
</gene>
<sequence>MGYSMHCVTPVFDNPRASDPSHSLLSKNHFGLILNELAGKITILVVEHSVKLIVQAWPDNCDPWQAVNVILEAFHLPYCVTSRLSIQDSMFEELVLTKESVRNGKNKLGSENKDLSEPGQEDIPKVLAGTTMNIPATTSIPESQSMWRVMVRARWKSMAGLAVMRAQRATARQKSTVGLAAMTIDQYGSSHCNEETEGYKFRHHRNEDNEDLYGSCTQCDESSDGYTLSYLQPEEHYGSRTKSSEAMYDGEERSQAQSRSRYGWNEESEVNEYGRGECVSLYPQKEHTDFFIAHFEDA</sequence>
<comment type="caution">
    <text evidence="2">The sequence shown here is derived from an EMBL/GenBank/DDBJ whole genome shotgun (WGS) entry which is preliminary data.</text>
</comment>
<evidence type="ECO:0000313" key="2">
    <source>
        <dbReference type="EMBL" id="KAJ7334879.1"/>
    </source>
</evidence>
<dbReference type="Proteomes" id="UP001218218">
    <property type="component" value="Unassembled WGS sequence"/>
</dbReference>
<dbReference type="EMBL" id="JARIHO010000032">
    <property type="protein sequence ID" value="KAJ7334879.1"/>
    <property type="molecule type" value="Genomic_DNA"/>
</dbReference>
<reference evidence="2" key="1">
    <citation type="submission" date="2023-03" db="EMBL/GenBank/DDBJ databases">
        <title>Massive genome expansion in bonnet fungi (Mycena s.s.) driven by repeated elements and novel gene families across ecological guilds.</title>
        <authorList>
            <consortium name="Lawrence Berkeley National Laboratory"/>
            <person name="Harder C.B."/>
            <person name="Miyauchi S."/>
            <person name="Viragh M."/>
            <person name="Kuo A."/>
            <person name="Thoen E."/>
            <person name="Andreopoulos B."/>
            <person name="Lu D."/>
            <person name="Skrede I."/>
            <person name="Drula E."/>
            <person name="Henrissat B."/>
            <person name="Morin E."/>
            <person name="Kohler A."/>
            <person name="Barry K."/>
            <person name="LaButti K."/>
            <person name="Morin E."/>
            <person name="Salamov A."/>
            <person name="Lipzen A."/>
            <person name="Mereny Z."/>
            <person name="Hegedus B."/>
            <person name="Baldrian P."/>
            <person name="Stursova M."/>
            <person name="Weitz H."/>
            <person name="Taylor A."/>
            <person name="Grigoriev I.V."/>
            <person name="Nagy L.G."/>
            <person name="Martin F."/>
            <person name="Kauserud H."/>
        </authorList>
    </citation>
    <scope>NUCLEOTIDE SEQUENCE</scope>
    <source>
        <strain evidence="2">CBHHK002</strain>
    </source>
</reference>
<organism evidence="2 3">
    <name type="scientific">Mycena albidolilacea</name>
    <dbReference type="NCBI Taxonomy" id="1033008"/>
    <lineage>
        <taxon>Eukaryota</taxon>
        <taxon>Fungi</taxon>
        <taxon>Dikarya</taxon>
        <taxon>Basidiomycota</taxon>
        <taxon>Agaricomycotina</taxon>
        <taxon>Agaricomycetes</taxon>
        <taxon>Agaricomycetidae</taxon>
        <taxon>Agaricales</taxon>
        <taxon>Marasmiineae</taxon>
        <taxon>Mycenaceae</taxon>
        <taxon>Mycena</taxon>
    </lineage>
</organism>
<feature type="region of interest" description="Disordered" evidence="1">
    <location>
        <begin position="238"/>
        <end position="266"/>
    </location>
</feature>
<protein>
    <submittedName>
        <fullName evidence="2">Heterokaryon incompatibility protein Het-C-domain-containing protein</fullName>
    </submittedName>
</protein>
<accession>A0AAD7EKU5</accession>
<dbReference type="InterPro" id="IPR010816">
    <property type="entry name" value="Het-C"/>
</dbReference>